<organism evidence="1 2">
    <name type="scientific">Ramazzottius varieornatus</name>
    <name type="common">Water bear</name>
    <name type="synonym">Tardigrade</name>
    <dbReference type="NCBI Taxonomy" id="947166"/>
    <lineage>
        <taxon>Eukaryota</taxon>
        <taxon>Metazoa</taxon>
        <taxon>Ecdysozoa</taxon>
        <taxon>Tardigrada</taxon>
        <taxon>Eutardigrada</taxon>
        <taxon>Parachela</taxon>
        <taxon>Hypsibioidea</taxon>
        <taxon>Ramazzottiidae</taxon>
        <taxon>Ramazzottius</taxon>
    </lineage>
</organism>
<sequence>MVLSRLPNFALTVDRKYTELHDYLSTPIFVQKFTTYFALTRFRYFERLFRDQCLIFTTT</sequence>
<evidence type="ECO:0000313" key="1">
    <source>
        <dbReference type="EMBL" id="GAV01424.1"/>
    </source>
</evidence>
<reference evidence="1 2" key="1">
    <citation type="journal article" date="2016" name="Nat. Commun.">
        <title>Extremotolerant tardigrade genome and improved radiotolerance of human cultured cells by tardigrade-unique protein.</title>
        <authorList>
            <person name="Hashimoto T."/>
            <person name="Horikawa D.D."/>
            <person name="Saito Y."/>
            <person name="Kuwahara H."/>
            <person name="Kozuka-Hata H."/>
            <person name="Shin-I T."/>
            <person name="Minakuchi Y."/>
            <person name="Ohishi K."/>
            <person name="Motoyama A."/>
            <person name="Aizu T."/>
            <person name="Enomoto A."/>
            <person name="Kondo K."/>
            <person name="Tanaka S."/>
            <person name="Hara Y."/>
            <person name="Koshikawa S."/>
            <person name="Sagara H."/>
            <person name="Miura T."/>
            <person name="Yokobori S."/>
            <person name="Miyagawa K."/>
            <person name="Suzuki Y."/>
            <person name="Kubo T."/>
            <person name="Oyama M."/>
            <person name="Kohara Y."/>
            <person name="Fujiyama A."/>
            <person name="Arakawa K."/>
            <person name="Katayama T."/>
            <person name="Toyoda A."/>
            <person name="Kunieda T."/>
        </authorList>
    </citation>
    <scope>NUCLEOTIDE SEQUENCE [LARGE SCALE GENOMIC DNA]</scope>
    <source>
        <strain evidence="1 2">YOKOZUNA-1</strain>
    </source>
</reference>
<proteinExistence type="predicted"/>
<dbReference type="AlphaFoldDB" id="A0A1D1VR47"/>
<gene>
    <name evidence="1" type="primary">RvY_12138-1</name>
    <name evidence="1" type="synonym">RvY_12138.1</name>
    <name evidence="1" type="ORF">RvY_12138</name>
</gene>
<dbReference type="EMBL" id="BDGG01000007">
    <property type="protein sequence ID" value="GAV01424.1"/>
    <property type="molecule type" value="Genomic_DNA"/>
</dbReference>
<dbReference type="Proteomes" id="UP000186922">
    <property type="component" value="Unassembled WGS sequence"/>
</dbReference>
<accession>A0A1D1VR47</accession>
<name>A0A1D1VR47_RAMVA</name>
<comment type="caution">
    <text evidence="1">The sequence shown here is derived from an EMBL/GenBank/DDBJ whole genome shotgun (WGS) entry which is preliminary data.</text>
</comment>
<evidence type="ECO:0000313" key="2">
    <source>
        <dbReference type="Proteomes" id="UP000186922"/>
    </source>
</evidence>
<protein>
    <submittedName>
        <fullName evidence="1">Uncharacterized protein</fullName>
    </submittedName>
</protein>
<keyword evidence="2" id="KW-1185">Reference proteome</keyword>